<dbReference type="Proteomes" id="UP000419138">
    <property type="component" value="Unassembled WGS sequence"/>
</dbReference>
<evidence type="ECO:0000313" key="1">
    <source>
        <dbReference type="EMBL" id="MQT02831.1"/>
    </source>
</evidence>
<dbReference type="EMBL" id="VCLA01000157">
    <property type="protein sequence ID" value="MQT02831.1"/>
    <property type="molecule type" value="Genomic_DNA"/>
</dbReference>
<sequence>MAHAACHPLVSAWASDFTDFFPVVATQATGIRLLRNKCSPPVPLRTQGCCDPCARGYEPSPDTYFASTAPVTHRLAA</sequence>
<comment type="caution">
    <text evidence="1">The sequence shown here is derived from an EMBL/GenBank/DDBJ whole genome shotgun (WGS) entry which is preliminary data.</text>
</comment>
<accession>A0A646KLK8</accession>
<organism evidence="1 2">
    <name type="scientific">Streptomyces jumonjinensis</name>
    <dbReference type="NCBI Taxonomy" id="1945"/>
    <lineage>
        <taxon>Bacteria</taxon>
        <taxon>Bacillati</taxon>
        <taxon>Actinomycetota</taxon>
        <taxon>Actinomycetes</taxon>
        <taxon>Kitasatosporales</taxon>
        <taxon>Streptomycetaceae</taxon>
        <taxon>Streptomyces</taxon>
    </lineage>
</organism>
<dbReference type="AlphaFoldDB" id="A0A646KLK8"/>
<gene>
    <name evidence="1" type="ORF">FF041_22355</name>
</gene>
<name>A0A646KLK8_STRJU</name>
<protein>
    <submittedName>
        <fullName evidence="1">Uncharacterized protein</fullName>
    </submittedName>
</protein>
<reference evidence="1 2" key="1">
    <citation type="submission" date="2019-05" db="EMBL/GenBank/DDBJ databases">
        <title>Comparative genomics and metabolomics analyses of clavulanic acid producing Streptomyces species provides insight into specialized metabolism and evolution of beta-lactam biosynthetic gene clusters.</title>
        <authorList>
            <person name="Moore M.A."/>
            <person name="Cruz-Morales P."/>
            <person name="Barona Gomez F."/>
            <person name="Kapil T."/>
        </authorList>
    </citation>
    <scope>NUCLEOTIDE SEQUENCE [LARGE SCALE GENOMIC DNA]</scope>
    <source>
        <strain evidence="1 2">NRRL 5741</strain>
    </source>
</reference>
<keyword evidence="2" id="KW-1185">Reference proteome</keyword>
<evidence type="ECO:0000313" key="2">
    <source>
        <dbReference type="Proteomes" id="UP000419138"/>
    </source>
</evidence>
<proteinExistence type="predicted"/>